<dbReference type="AlphaFoldDB" id="A0AAW0DSJ5"/>
<dbReference type="EMBL" id="JAWWNJ010000006">
    <property type="protein sequence ID" value="KAK7053999.1"/>
    <property type="molecule type" value="Genomic_DNA"/>
</dbReference>
<evidence type="ECO:0000313" key="2">
    <source>
        <dbReference type="EMBL" id="KAK7053999.1"/>
    </source>
</evidence>
<proteinExistence type="predicted"/>
<accession>A0AAW0DSJ5</accession>
<keyword evidence="3" id="KW-1185">Reference proteome</keyword>
<evidence type="ECO:0000256" key="1">
    <source>
        <dbReference type="SAM" id="MobiDB-lite"/>
    </source>
</evidence>
<organism evidence="2 3">
    <name type="scientific">Favolaschia claudopus</name>
    <dbReference type="NCBI Taxonomy" id="2862362"/>
    <lineage>
        <taxon>Eukaryota</taxon>
        <taxon>Fungi</taxon>
        <taxon>Dikarya</taxon>
        <taxon>Basidiomycota</taxon>
        <taxon>Agaricomycotina</taxon>
        <taxon>Agaricomycetes</taxon>
        <taxon>Agaricomycetidae</taxon>
        <taxon>Agaricales</taxon>
        <taxon>Marasmiineae</taxon>
        <taxon>Mycenaceae</taxon>
        <taxon>Favolaschia</taxon>
    </lineage>
</organism>
<sequence>MTGAPDFERKTSLVPVKKLLSSTATYIGFKASSQDSFGLGPPPLDSLLPCSSFRAAEVSAKLEAVDEQDLATAQSVNAFYHHTDALSRQIHIHPREMVIRLGVGTIRPAAHRRANILSSSDDRSRDSQCTTLRSKGKPAAGRRTSPKGSKDPSMSPYQSRPSLVSHPPQMHRRRRRFVGAWLENRWGQMWPRIYHFDRRRRQSHPPRSRKKSPCHRLTHHRPRCLTSLPSRSTRLVTLKSALAVDPHVSRLGGRSDGAVRSLGEICGNGTICRRRW</sequence>
<comment type="caution">
    <text evidence="2">The sequence shown here is derived from an EMBL/GenBank/DDBJ whole genome shotgun (WGS) entry which is preliminary data.</text>
</comment>
<protein>
    <submittedName>
        <fullName evidence="2">Uncharacterized protein</fullName>
    </submittedName>
</protein>
<gene>
    <name evidence="2" type="ORF">R3P38DRAFT_3343438</name>
</gene>
<evidence type="ECO:0000313" key="3">
    <source>
        <dbReference type="Proteomes" id="UP001362999"/>
    </source>
</evidence>
<feature type="region of interest" description="Disordered" evidence="1">
    <location>
        <begin position="112"/>
        <end position="171"/>
    </location>
</feature>
<name>A0AAW0DSJ5_9AGAR</name>
<feature type="region of interest" description="Disordered" evidence="1">
    <location>
        <begin position="199"/>
        <end position="221"/>
    </location>
</feature>
<reference evidence="2 3" key="1">
    <citation type="journal article" date="2024" name="J Genomics">
        <title>Draft genome sequencing and assembly of Favolaschia claudopus CIRM-BRFM 2984 isolated from oak limbs.</title>
        <authorList>
            <person name="Navarro D."/>
            <person name="Drula E."/>
            <person name="Chaduli D."/>
            <person name="Cazenave R."/>
            <person name="Ahrendt S."/>
            <person name="Wang J."/>
            <person name="Lipzen A."/>
            <person name="Daum C."/>
            <person name="Barry K."/>
            <person name="Grigoriev I.V."/>
            <person name="Favel A."/>
            <person name="Rosso M.N."/>
            <person name="Martin F."/>
        </authorList>
    </citation>
    <scope>NUCLEOTIDE SEQUENCE [LARGE SCALE GENOMIC DNA]</scope>
    <source>
        <strain evidence="2 3">CIRM-BRFM 2984</strain>
    </source>
</reference>
<dbReference type="Proteomes" id="UP001362999">
    <property type="component" value="Unassembled WGS sequence"/>
</dbReference>